<feature type="domain" description="RNA polymerase sigma-70" evidence="7">
    <location>
        <begin position="240"/>
        <end position="266"/>
    </location>
</feature>
<dbReference type="SUPFAM" id="SSF88946">
    <property type="entry name" value="Sigma2 domain of RNA polymerase sigma factors"/>
    <property type="match status" value="1"/>
</dbReference>
<reference evidence="8" key="1">
    <citation type="journal article" date="2010" name="Nature">
        <title>The Dynamic genome of Hydra.</title>
        <authorList>
            <person name="Chapman J.A."/>
            <person name="Kirkness E.F."/>
            <person name="Simakov O."/>
            <person name="Hampson S.E."/>
            <person name="Mitros T."/>
            <person name="Weinmaier T."/>
            <person name="Rattei T."/>
            <person name="Balasubramanian P.G."/>
            <person name="Borman J."/>
            <person name="Busam D."/>
            <person name="Disbennett K."/>
            <person name="Pfannkoch C."/>
            <person name="Sumin N."/>
            <person name="Sutton G."/>
            <person name="Viswanathan L."/>
            <person name="Walenz B."/>
            <person name="Goodstein D.M."/>
            <person name="Hellsten U."/>
            <person name="Kawashima T."/>
            <person name="Prochnik S.E."/>
            <person name="Putnam N.H."/>
            <person name="Shu S."/>
            <person name="Blumberg B."/>
            <person name="Dana C.E."/>
            <person name="Gee L."/>
            <person name="Kibler D.F."/>
            <person name="Law L."/>
            <person name="Lindgens D."/>
            <person name="Martinez D.E."/>
            <person name="Peng J."/>
            <person name="Wigge P.A."/>
            <person name="Bertulat B."/>
            <person name="Guder C."/>
            <person name="Nakamura Y."/>
            <person name="Ozbek S."/>
            <person name="Watanabe H."/>
            <person name="Khalturin K."/>
            <person name="Hemmrich G."/>
            <person name="Franke A."/>
            <person name="Augustin R."/>
            <person name="Fraune S."/>
            <person name="Hayakawa E."/>
            <person name="Hayakawa S."/>
            <person name="Hirose M."/>
            <person name="Hwang J."/>
            <person name="Ikeo K."/>
            <person name="Nishimiya-Fujisawa C."/>
            <person name="Ogura A."/>
            <person name="Takahashi T."/>
            <person name="Steinmetz P.R."/>
            <person name="Zhang X."/>
            <person name="Aufschnaiter R."/>
            <person name="Eder M.K."/>
            <person name="Gorny A.K."/>
            <person name="Salvenmoser W."/>
            <person name="Heimberg A.M."/>
            <person name="Wheeler B.M."/>
            <person name="Peterson K.J."/>
            <person name="Boettger A."/>
            <person name="Tischler P."/>
            <person name="Wolf A."/>
            <person name="Gojobori T."/>
            <person name="Remington K.A."/>
            <person name="Strausberg R.L."/>
            <person name="Venter J."/>
            <person name="Technau U."/>
            <person name="Hobmayer B."/>
            <person name="Bosch T.C."/>
            <person name="Holstein T.W."/>
            <person name="Fujisawa T."/>
            <person name="Bode H.R."/>
            <person name="David C.N."/>
            <person name="Rokhsar D.S."/>
            <person name="Steele R.E."/>
        </authorList>
    </citation>
    <scope>NUCLEOTIDE SEQUENCE</scope>
</reference>
<evidence type="ECO:0000256" key="3">
    <source>
        <dbReference type="ARBA" id="ARBA00023082"/>
    </source>
</evidence>
<name>C9YEL0_CURXX</name>
<evidence type="ECO:0000256" key="4">
    <source>
        <dbReference type="ARBA" id="ARBA00023125"/>
    </source>
</evidence>
<keyword evidence="1 6" id="KW-0963">Cytoplasm</keyword>
<dbReference type="InterPro" id="IPR000943">
    <property type="entry name" value="RNA_pol_sigma70"/>
</dbReference>
<keyword evidence="4 6" id="KW-0238">DNA-binding</keyword>
<dbReference type="Gene3D" id="1.10.1740.10">
    <property type="match status" value="1"/>
</dbReference>
<evidence type="ECO:0000256" key="5">
    <source>
        <dbReference type="ARBA" id="ARBA00023163"/>
    </source>
</evidence>
<keyword evidence="8" id="KW-0969">Cilium</keyword>
<evidence type="ECO:0000256" key="6">
    <source>
        <dbReference type="HAMAP-Rule" id="MF_00962"/>
    </source>
</evidence>
<evidence type="ECO:0000256" key="1">
    <source>
        <dbReference type="ARBA" id="ARBA00022490"/>
    </source>
</evidence>
<dbReference type="InterPro" id="IPR007630">
    <property type="entry name" value="RNA_pol_sigma70_r4"/>
</dbReference>
<dbReference type="Pfam" id="PF04545">
    <property type="entry name" value="Sigma70_r4"/>
    <property type="match status" value="1"/>
</dbReference>
<dbReference type="PROSITE" id="PS00716">
    <property type="entry name" value="SIGMA70_2"/>
    <property type="match status" value="1"/>
</dbReference>
<feature type="region of interest" description="Sigma-70 factor domain-2" evidence="6">
    <location>
        <begin position="48"/>
        <end position="120"/>
    </location>
</feature>
<evidence type="ECO:0000313" key="8">
    <source>
        <dbReference type="EMBL" id="CBA32046.1"/>
    </source>
</evidence>
<dbReference type="Pfam" id="PF04542">
    <property type="entry name" value="Sigma70_r2"/>
    <property type="match status" value="1"/>
</dbReference>
<dbReference type="PANTHER" id="PTHR30385:SF7">
    <property type="entry name" value="RNA POLYMERASE SIGMA FACTOR FLIA"/>
    <property type="match status" value="1"/>
</dbReference>
<dbReference type="GO" id="GO:0006352">
    <property type="term" value="P:DNA-templated transcription initiation"/>
    <property type="evidence" value="ECO:0007669"/>
    <property type="project" value="UniProtKB-UniRule"/>
</dbReference>
<dbReference type="InterPro" id="IPR007624">
    <property type="entry name" value="RNA_pol_sigma70_r3"/>
</dbReference>
<evidence type="ECO:0000259" key="7">
    <source>
        <dbReference type="PROSITE" id="PS00716"/>
    </source>
</evidence>
<dbReference type="GO" id="GO:0005737">
    <property type="term" value="C:cytoplasm"/>
    <property type="evidence" value="ECO:0007669"/>
    <property type="project" value="UniProtKB-SubCell"/>
</dbReference>
<dbReference type="AlphaFoldDB" id="C9YEL0"/>
<keyword evidence="5 6" id="KW-0804">Transcription</keyword>
<dbReference type="InterPro" id="IPR014284">
    <property type="entry name" value="RNA_pol_sigma-70_dom"/>
</dbReference>
<keyword evidence="8" id="KW-0282">Flagellum</keyword>
<keyword evidence="8" id="KW-0456">Lyase</keyword>
<protein>
    <recommendedName>
        <fullName evidence="6">RNA polymerase sigma factor FliA</fullName>
    </recommendedName>
    <alternativeName>
        <fullName evidence="6">RNA polymerase sigma factor for flagellar operon</fullName>
    </alternativeName>
    <alternativeName>
        <fullName evidence="6">Sigma F</fullName>
    </alternativeName>
    <alternativeName>
        <fullName evidence="6">Sigma-28</fullName>
    </alternativeName>
</protein>
<dbReference type="HAMAP" id="MF_00962">
    <property type="entry name" value="Sigma70_FliA"/>
    <property type="match status" value="1"/>
</dbReference>
<dbReference type="GO" id="GO:0003677">
    <property type="term" value="F:DNA binding"/>
    <property type="evidence" value="ECO:0007669"/>
    <property type="project" value="UniProtKB-UniRule"/>
</dbReference>
<dbReference type="PANTHER" id="PTHR30385">
    <property type="entry name" value="SIGMA FACTOR F FLAGELLAR"/>
    <property type="match status" value="1"/>
</dbReference>
<comment type="subcellular location">
    <subcellularLocation>
        <location evidence="6">Cytoplasm</location>
    </subcellularLocation>
</comment>
<keyword evidence="8" id="KW-0966">Cell projection</keyword>
<evidence type="ECO:0000256" key="2">
    <source>
        <dbReference type="ARBA" id="ARBA00023015"/>
    </source>
</evidence>
<dbReference type="Pfam" id="PF04539">
    <property type="entry name" value="Sigma70_r3"/>
    <property type="match status" value="1"/>
</dbReference>
<accession>C9YEL0</accession>
<dbReference type="PRINTS" id="PR00046">
    <property type="entry name" value="SIGMA70FCT"/>
</dbReference>
<comment type="function">
    <text evidence="6">Sigma factors are initiation factors that promote the attachment of RNA polymerase to specific initiation sites and are then released. This sigma factor controls the expression of flagella-related genes.</text>
</comment>
<sequence>MRFAGKCHAARSRLGLCPSTQQTIFQHRNARRETLMYTAKGQLDRSALIKQYQPLVRRLAHHMMAKLPPSVEVDDLIQVGLIGLSDALSRYEASQGVQFETFATQRIRGAMLDELRENDWMSRGSRKSQKEIETALRKLEHKLGRSPAESEIATELGMSLSDYQSLLGKVRGTQLVYLEDMARRNEDDDTYLDRHVADQDADPLNMLRDQRLRQSLVDAIKCLPEREQYIMSMYYEQDMNLKEIAAVLDVTESRVCQLHSQSIARLRAKMRSH</sequence>
<comment type="similarity">
    <text evidence="6">Belongs to the sigma-70 factor family. FliA subfamily.</text>
</comment>
<dbReference type="EMBL" id="FN543107">
    <property type="protein sequence ID" value="CBA32046.1"/>
    <property type="molecule type" value="Genomic_DNA"/>
</dbReference>
<dbReference type="NCBIfam" id="TIGR02479">
    <property type="entry name" value="FliA_WhiG"/>
    <property type="match status" value="1"/>
</dbReference>
<keyword evidence="2 6" id="KW-0805">Transcription regulation</keyword>
<dbReference type="CDD" id="cd06171">
    <property type="entry name" value="Sigma70_r4"/>
    <property type="match status" value="1"/>
</dbReference>
<dbReference type="InterPro" id="IPR013324">
    <property type="entry name" value="RNA_pol_sigma_r3/r4-like"/>
</dbReference>
<feature type="short sequence motif" description="Interaction with polymerase core subunit RpoC" evidence="6">
    <location>
        <begin position="75"/>
        <end position="78"/>
    </location>
</feature>
<dbReference type="InterPro" id="IPR013325">
    <property type="entry name" value="RNA_pol_sigma_r2"/>
</dbReference>
<dbReference type="InterPro" id="IPR028617">
    <property type="entry name" value="Sigma70_FliA"/>
</dbReference>
<dbReference type="InterPro" id="IPR007627">
    <property type="entry name" value="RNA_pol_sigma70_r2"/>
</dbReference>
<keyword evidence="3 6" id="KW-0731">Sigma factor</keyword>
<dbReference type="InterPro" id="IPR012845">
    <property type="entry name" value="RNA_pol_sigma_FliA_WhiG"/>
</dbReference>
<dbReference type="GO" id="GO:0016829">
    <property type="term" value="F:lyase activity"/>
    <property type="evidence" value="ECO:0007669"/>
    <property type="project" value="UniProtKB-KW"/>
</dbReference>
<dbReference type="SUPFAM" id="SSF88659">
    <property type="entry name" value="Sigma3 and sigma4 domains of RNA polymerase sigma factors"/>
    <property type="match status" value="2"/>
</dbReference>
<dbReference type="NCBIfam" id="NF005413">
    <property type="entry name" value="PRK06986.1"/>
    <property type="match status" value="1"/>
</dbReference>
<feature type="DNA-binding region" description="H-T-H motif" evidence="6">
    <location>
        <begin position="241"/>
        <end position="260"/>
    </location>
</feature>
<proteinExistence type="inferred from homology"/>
<dbReference type="GO" id="GO:0003899">
    <property type="term" value="F:DNA-directed RNA polymerase activity"/>
    <property type="evidence" value="ECO:0007669"/>
    <property type="project" value="InterPro"/>
</dbReference>
<dbReference type="PIRSF" id="PIRSF000770">
    <property type="entry name" value="RNA_pol_sigma-SigE/K"/>
    <property type="match status" value="1"/>
</dbReference>
<feature type="region of interest" description="Sigma-70 factor domain-4" evidence="6">
    <location>
        <begin position="219"/>
        <end position="267"/>
    </location>
</feature>
<gene>
    <name evidence="6 8" type="primary">fliA</name>
    <name evidence="8" type="ORF">Csp_D30160</name>
</gene>
<organism evidence="8">
    <name type="scientific">Curvibacter symbiont subsp. Hydra magnipapillata</name>
    <dbReference type="NCBI Taxonomy" id="667019"/>
    <lineage>
        <taxon>Bacteria</taxon>
        <taxon>Pseudomonadati</taxon>
        <taxon>Pseudomonadota</taxon>
        <taxon>Betaproteobacteria</taxon>
        <taxon>Burkholderiales</taxon>
        <taxon>Comamonadaceae</taxon>
        <taxon>Curvibacter</taxon>
    </lineage>
</organism>
<dbReference type="GO" id="GO:0016987">
    <property type="term" value="F:sigma factor activity"/>
    <property type="evidence" value="ECO:0007669"/>
    <property type="project" value="UniProtKB-UniRule"/>
</dbReference>
<comment type="caution">
    <text evidence="6">Lacks conserved residue(s) required for the propagation of feature annotation.</text>
</comment>
<dbReference type="FunFam" id="1.10.1740.10:FF:000002">
    <property type="entry name" value="RNA polymerase sigma factor FliA"/>
    <property type="match status" value="1"/>
</dbReference>
<dbReference type="Gene3D" id="1.20.140.160">
    <property type="match status" value="1"/>
</dbReference>
<dbReference type="NCBIfam" id="TIGR02937">
    <property type="entry name" value="sigma70-ECF"/>
    <property type="match status" value="1"/>
</dbReference>